<sequence length="96" mass="10719">MIHFSFTDLGYVYMLLIWLIAPAIGIYHARKKNLNPYFWGFMCFIIPLCVFAVVGIRAAGEPVPAMFREEDPAAQEDGQQAEPPSVPEKNGTASRS</sequence>
<keyword evidence="2" id="KW-0812">Transmembrane</keyword>
<proteinExistence type="predicted"/>
<accession>Q30YS2</accession>
<organism evidence="3 4">
    <name type="scientific">Oleidesulfovibrio alaskensis (strain ATCC BAA-1058 / DSM 17464 / G20)</name>
    <name type="common">Desulfovibrio alaskensis</name>
    <dbReference type="NCBI Taxonomy" id="207559"/>
    <lineage>
        <taxon>Bacteria</taxon>
        <taxon>Pseudomonadati</taxon>
        <taxon>Thermodesulfobacteriota</taxon>
        <taxon>Desulfovibrionia</taxon>
        <taxon>Desulfovibrionales</taxon>
        <taxon>Desulfovibrionaceae</taxon>
        <taxon>Oleidesulfovibrio</taxon>
    </lineage>
</organism>
<evidence type="ECO:0000313" key="3">
    <source>
        <dbReference type="EMBL" id="ABB39174.1"/>
    </source>
</evidence>
<reference evidence="3 4" key="1">
    <citation type="journal article" date="2011" name="J. Bacteriol.">
        <title>Complete genome sequence and updated annotation of Desulfovibrio alaskensis G20.</title>
        <authorList>
            <person name="Hauser L.J."/>
            <person name="Land M.L."/>
            <person name="Brown S.D."/>
            <person name="Larimer F."/>
            <person name="Keller K.L."/>
            <person name="Rapp-Giles B.J."/>
            <person name="Price M.N."/>
            <person name="Lin M."/>
            <person name="Bruce D.C."/>
            <person name="Detter J.C."/>
            <person name="Tapia R."/>
            <person name="Han C.S."/>
            <person name="Goodwin L.A."/>
            <person name="Cheng J.F."/>
            <person name="Pitluck S."/>
            <person name="Copeland A."/>
            <person name="Lucas S."/>
            <person name="Nolan M."/>
            <person name="Lapidus A.L."/>
            <person name="Palumbo A.V."/>
            <person name="Wall J.D."/>
        </authorList>
    </citation>
    <scope>NUCLEOTIDE SEQUENCE [LARGE SCALE GENOMIC DNA]</scope>
    <source>
        <strain evidence="4">ATCC BAA 1058 / DSM 17464 / G20</strain>
    </source>
</reference>
<dbReference type="Proteomes" id="UP000002710">
    <property type="component" value="Chromosome"/>
</dbReference>
<gene>
    <name evidence="3" type="ordered locus">Dde_2377</name>
</gene>
<name>Q30YS2_OLEA2</name>
<dbReference type="RefSeq" id="WP_011368249.1">
    <property type="nucleotide sequence ID" value="NC_007519.1"/>
</dbReference>
<feature type="region of interest" description="Disordered" evidence="1">
    <location>
        <begin position="67"/>
        <end position="96"/>
    </location>
</feature>
<evidence type="ECO:0000313" key="4">
    <source>
        <dbReference type="Proteomes" id="UP000002710"/>
    </source>
</evidence>
<feature type="transmembrane region" description="Helical" evidence="2">
    <location>
        <begin position="12"/>
        <end position="30"/>
    </location>
</feature>
<dbReference type="EMBL" id="CP000112">
    <property type="protein sequence ID" value="ABB39174.1"/>
    <property type="molecule type" value="Genomic_DNA"/>
</dbReference>
<keyword evidence="2" id="KW-0472">Membrane</keyword>
<dbReference type="eggNOG" id="ENOG5032J09">
    <property type="taxonomic scope" value="Bacteria"/>
</dbReference>
<protein>
    <submittedName>
        <fullName evidence="3">Uncharacterized protein</fullName>
    </submittedName>
</protein>
<dbReference type="AlphaFoldDB" id="Q30YS2"/>
<dbReference type="KEGG" id="dde:Dde_2377"/>
<dbReference type="STRING" id="207559.Dde_2377"/>
<evidence type="ECO:0000256" key="1">
    <source>
        <dbReference type="SAM" id="MobiDB-lite"/>
    </source>
</evidence>
<keyword evidence="4" id="KW-1185">Reference proteome</keyword>
<evidence type="ECO:0000256" key="2">
    <source>
        <dbReference type="SAM" id="Phobius"/>
    </source>
</evidence>
<dbReference type="HOGENOM" id="CLU_2355120_0_0_7"/>
<keyword evidence="2" id="KW-1133">Transmembrane helix</keyword>
<feature type="transmembrane region" description="Helical" evidence="2">
    <location>
        <begin position="36"/>
        <end position="59"/>
    </location>
</feature>